<feature type="chain" id="PRO_5013822630" evidence="1">
    <location>
        <begin position="25"/>
        <end position="126"/>
    </location>
</feature>
<dbReference type="AlphaFoldDB" id="A0A2G8RZV5"/>
<comment type="caution">
    <text evidence="2">The sequence shown here is derived from an EMBL/GenBank/DDBJ whole genome shotgun (WGS) entry which is preliminary data.</text>
</comment>
<dbReference type="Proteomes" id="UP000230002">
    <property type="component" value="Unassembled WGS sequence"/>
</dbReference>
<proteinExistence type="predicted"/>
<gene>
    <name evidence="2" type="ORF">GSI_11102</name>
</gene>
<keyword evidence="3" id="KW-1185">Reference proteome</keyword>
<name>A0A2G8RZV5_9APHY</name>
<evidence type="ECO:0000313" key="2">
    <source>
        <dbReference type="EMBL" id="PIL26838.1"/>
    </source>
</evidence>
<accession>A0A2G8RZV5</accession>
<keyword evidence="1" id="KW-0732">Signal</keyword>
<reference evidence="2 3" key="1">
    <citation type="journal article" date="2015" name="Sci. Rep.">
        <title>Chromosome-level genome map provides insights into diverse defense mechanisms in the medicinal fungus Ganoderma sinense.</title>
        <authorList>
            <person name="Zhu Y."/>
            <person name="Xu J."/>
            <person name="Sun C."/>
            <person name="Zhou S."/>
            <person name="Xu H."/>
            <person name="Nelson D.R."/>
            <person name="Qian J."/>
            <person name="Song J."/>
            <person name="Luo H."/>
            <person name="Xiang L."/>
            <person name="Li Y."/>
            <person name="Xu Z."/>
            <person name="Ji A."/>
            <person name="Wang L."/>
            <person name="Lu S."/>
            <person name="Hayward A."/>
            <person name="Sun W."/>
            <person name="Li X."/>
            <person name="Schwartz D.C."/>
            <person name="Wang Y."/>
            <person name="Chen S."/>
        </authorList>
    </citation>
    <scope>NUCLEOTIDE SEQUENCE [LARGE SCALE GENOMIC DNA]</scope>
    <source>
        <strain evidence="2 3">ZZ0214-1</strain>
    </source>
</reference>
<organism evidence="2 3">
    <name type="scientific">Ganoderma sinense ZZ0214-1</name>
    <dbReference type="NCBI Taxonomy" id="1077348"/>
    <lineage>
        <taxon>Eukaryota</taxon>
        <taxon>Fungi</taxon>
        <taxon>Dikarya</taxon>
        <taxon>Basidiomycota</taxon>
        <taxon>Agaricomycotina</taxon>
        <taxon>Agaricomycetes</taxon>
        <taxon>Polyporales</taxon>
        <taxon>Polyporaceae</taxon>
        <taxon>Ganoderma</taxon>
    </lineage>
</organism>
<protein>
    <submittedName>
        <fullName evidence="2">Uncharacterized protein</fullName>
    </submittedName>
</protein>
<feature type="signal peptide" evidence="1">
    <location>
        <begin position="1"/>
        <end position="24"/>
    </location>
</feature>
<evidence type="ECO:0000256" key="1">
    <source>
        <dbReference type="SAM" id="SignalP"/>
    </source>
</evidence>
<dbReference type="EMBL" id="AYKW01000036">
    <property type="protein sequence ID" value="PIL26838.1"/>
    <property type="molecule type" value="Genomic_DNA"/>
</dbReference>
<sequence>MIQMRVAAFVRVLGSVAGVGAAMAELHENISPSGIAQQAAQALIQEGLYSPAARIQAHVRQLEPDSEEDPQQAVDELEVEDAVTMVDEESPYQESLEYYPPDGGPMEHLPTVPWVPWTSLINWKRS</sequence>
<evidence type="ECO:0000313" key="3">
    <source>
        <dbReference type="Proteomes" id="UP000230002"/>
    </source>
</evidence>